<dbReference type="Pfam" id="PF21983">
    <property type="entry name" value="NikA-like"/>
    <property type="match status" value="1"/>
</dbReference>
<reference evidence="1" key="2">
    <citation type="submission" date="2021-04" db="EMBL/GenBank/DDBJ databases">
        <authorList>
            <person name="Gilroy R."/>
        </authorList>
    </citation>
    <scope>NUCLEOTIDE SEQUENCE</scope>
    <source>
        <strain evidence="1">ChiBcolR8-3208</strain>
    </source>
</reference>
<gene>
    <name evidence="1" type="ORF">H9942_02940</name>
</gene>
<protein>
    <submittedName>
        <fullName evidence="1">MobC family plasmid mobilization relaxosome protein</fullName>
    </submittedName>
</protein>
<dbReference type="EMBL" id="DWXZ01000051">
    <property type="protein sequence ID" value="HJB37008.1"/>
    <property type="molecule type" value="Genomic_DNA"/>
</dbReference>
<evidence type="ECO:0000313" key="1">
    <source>
        <dbReference type="EMBL" id="HJB37008.1"/>
    </source>
</evidence>
<accession>A0A9D2RY23</accession>
<proteinExistence type="predicted"/>
<name>A0A9D2RY23_9FIRM</name>
<comment type="caution">
    <text evidence="1">The sequence shown here is derived from an EMBL/GenBank/DDBJ whole genome shotgun (WGS) entry which is preliminary data.</text>
</comment>
<dbReference type="InterPro" id="IPR053842">
    <property type="entry name" value="NikA-like"/>
</dbReference>
<reference evidence="1" key="1">
    <citation type="journal article" date="2021" name="PeerJ">
        <title>Extensive microbial diversity within the chicken gut microbiome revealed by metagenomics and culture.</title>
        <authorList>
            <person name="Gilroy R."/>
            <person name="Ravi A."/>
            <person name="Getino M."/>
            <person name="Pursley I."/>
            <person name="Horton D.L."/>
            <person name="Alikhan N.F."/>
            <person name="Baker D."/>
            <person name="Gharbi K."/>
            <person name="Hall N."/>
            <person name="Watson M."/>
            <person name="Adriaenssens E.M."/>
            <person name="Foster-Nyarko E."/>
            <person name="Jarju S."/>
            <person name="Secka A."/>
            <person name="Antonio M."/>
            <person name="Oren A."/>
            <person name="Chaudhuri R.R."/>
            <person name="La Ragione R."/>
            <person name="Hildebrand F."/>
            <person name="Pallen M.J."/>
        </authorList>
    </citation>
    <scope>NUCLEOTIDE SEQUENCE</scope>
    <source>
        <strain evidence="1">ChiBcolR8-3208</strain>
    </source>
</reference>
<organism evidence="1 2">
    <name type="scientific">Candidatus Acutalibacter ornithocaccae</name>
    <dbReference type="NCBI Taxonomy" id="2838416"/>
    <lineage>
        <taxon>Bacteria</taxon>
        <taxon>Bacillati</taxon>
        <taxon>Bacillota</taxon>
        <taxon>Clostridia</taxon>
        <taxon>Eubacteriales</taxon>
        <taxon>Acutalibacteraceae</taxon>
        <taxon>Acutalibacter</taxon>
    </lineage>
</organism>
<dbReference type="Proteomes" id="UP000824214">
    <property type="component" value="Unassembled WGS sequence"/>
</dbReference>
<dbReference type="AlphaFoldDB" id="A0A9D2RY23"/>
<evidence type="ECO:0000313" key="2">
    <source>
        <dbReference type="Proteomes" id="UP000824214"/>
    </source>
</evidence>
<sequence length="105" mass="12286">MKQKKDRTFTVRFTEEQFRRIQEQADKAMMTPSNYIRAAALRKKLQVILDGKAVAKELNAIGNNLNQLTTLAHMGRVQVANLDAVHRDLDRLYHRFFELAERESR</sequence>